<dbReference type="AlphaFoldDB" id="A0A0C3BKL1"/>
<evidence type="ECO:0000313" key="2">
    <source>
        <dbReference type="Proteomes" id="UP000054166"/>
    </source>
</evidence>
<name>A0A0C3BKL1_PILCF</name>
<organism evidence="1 2">
    <name type="scientific">Piloderma croceum (strain F 1598)</name>
    <dbReference type="NCBI Taxonomy" id="765440"/>
    <lineage>
        <taxon>Eukaryota</taxon>
        <taxon>Fungi</taxon>
        <taxon>Dikarya</taxon>
        <taxon>Basidiomycota</taxon>
        <taxon>Agaricomycotina</taxon>
        <taxon>Agaricomycetes</taxon>
        <taxon>Agaricomycetidae</taxon>
        <taxon>Atheliales</taxon>
        <taxon>Atheliaceae</taxon>
        <taxon>Piloderma</taxon>
    </lineage>
</organism>
<keyword evidence="2" id="KW-1185">Reference proteome</keyword>
<accession>A0A0C3BKL1</accession>
<sequence length="125" mass="14308">MSHPFKILLRSTKVAGFAERLQKGCWDTEKELENLKGYVEQLESQLRKEGNWWVTMVTKCQSDDFSAVCEQRVNTQQQNSIPPPVVAFAAPTLITPPIHLANTKDVSHIHSNPWESISQRRGHHF</sequence>
<evidence type="ECO:0000313" key="1">
    <source>
        <dbReference type="EMBL" id="KIM77872.1"/>
    </source>
</evidence>
<protein>
    <submittedName>
        <fullName evidence="1">Uncharacterized protein</fullName>
    </submittedName>
</protein>
<dbReference type="EMBL" id="KN833021">
    <property type="protein sequence ID" value="KIM77872.1"/>
    <property type="molecule type" value="Genomic_DNA"/>
</dbReference>
<gene>
    <name evidence="1" type="ORF">PILCRDRAFT_11755</name>
</gene>
<proteinExistence type="predicted"/>
<dbReference type="InParanoid" id="A0A0C3BKL1"/>
<dbReference type="Proteomes" id="UP000054166">
    <property type="component" value="Unassembled WGS sequence"/>
</dbReference>
<reference evidence="1 2" key="1">
    <citation type="submission" date="2014-04" db="EMBL/GenBank/DDBJ databases">
        <authorList>
            <consortium name="DOE Joint Genome Institute"/>
            <person name="Kuo A."/>
            <person name="Tarkka M."/>
            <person name="Buscot F."/>
            <person name="Kohler A."/>
            <person name="Nagy L.G."/>
            <person name="Floudas D."/>
            <person name="Copeland A."/>
            <person name="Barry K.W."/>
            <person name="Cichocki N."/>
            <person name="Veneault-Fourrey C."/>
            <person name="LaButti K."/>
            <person name="Lindquist E.A."/>
            <person name="Lipzen A."/>
            <person name="Lundell T."/>
            <person name="Morin E."/>
            <person name="Murat C."/>
            <person name="Sun H."/>
            <person name="Tunlid A."/>
            <person name="Henrissat B."/>
            <person name="Grigoriev I.V."/>
            <person name="Hibbett D.S."/>
            <person name="Martin F."/>
            <person name="Nordberg H.P."/>
            <person name="Cantor M.N."/>
            <person name="Hua S.X."/>
        </authorList>
    </citation>
    <scope>NUCLEOTIDE SEQUENCE [LARGE SCALE GENOMIC DNA]</scope>
    <source>
        <strain evidence="1 2">F 1598</strain>
    </source>
</reference>
<reference evidence="2" key="2">
    <citation type="submission" date="2015-01" db="EMBL/GenBank/DDBJ databases">
        <title>Evolutionary Origins and Diversification of the Mycorrhizal Mutualists.</title>
        <authorList>
            <consortium name="DOE Joint Genome Institute"/>
            <consortium name="Mycorrhizal Genomics Consortium"/>
            <person name="Kohler A."/>
            <person name="Kuo A."/>
            <person name="Nagy L.G."/>
            <person name="Floudas D."/>
            <person name="Copeland A."/>
            <person name="Barry K.W."/>
            <person name="Cichocki N."/>
            <person name="Veneault-Fourrey C."/>
            <person name="LaButti K."/>
            <person name="Lindquist E.A."/>
            <person name="Lipzen A."/>
            <person name="Lundell T."/>
            <person name="Morin E."/>
            <person name="Murat C."/>
            <person name="Riley R."/>
            <person name="Ohm R."/>
            <person name="Sun H."/>
            <person name="Tunlid A."/>
            <person name="Henrissat B."/>
            <person name="Grigoriev I.V."/>
            <person name="Hibbett D.S."/>
            <person name="Martin F."/>
        </authorList>
    </citation>
    <scope>NUCLEOTIDE SEQUENCE [LARGE SCALE GENOMIC DNA]</scope>
    <source>
        <strain evidence="2">F 1598</strain>
    </source>
</reference>
<dbReference type="HOGENOM" id="CLU_1993491_0_0_1"/>